<dbReference type="EMBL" id="FJOG01000068">
    <property type="protein sequence ID" value="CZR69329.1"/>
    <property type="molecule type" value="Genomic_DNA"/>
</dbReference>
<reference evidence="2 3" key="1">
    <citation type="submission" date="2016-03" db="EMBL/GenBank/DDBJ databases">
        <authorList>
            <person name="Ploux O."/>
        </authorList>
    </citation>
    <scope>NUCLEOTIDE SEQUENCE [LARGE SCALE GENOMIC DNA]</scope>
    <source>
        <strain evidence="2 3">UAMH 11012</strain>
    </source>
</reference>
<dbReference type="PANTHER" id="PTHR38116:SF1">
    <property type="entry name" value="BZIP DOMAIN-CONTAINING PROTEIN"/>
    <property type="match status" value="1"/>
</dbReference>
<evidence type="ECO:0000256" key="1">
    <source>
        <dbReference type="SAM" id="MobiDB-lite"/>
    </source>
</evidence>
<dbReference type="OrthoDB" id="2245989at2759"/>
<dbReference type="Proteomes" id="UP000184330">
    <property type="component" value="Unassembled WGS sequence"/>
</dbReference>
<dbReference type="STRING" id="576137.A0A1L7XWG4"/>
<evidence type="ECO:0008006" key="4">
    <source>
        <dbReference type="Google" id="ProtNLM"/>
    </source>
</evidence>
<dbReference type="Pfam" id="PF11905">
    <property type="entry name" value="DUF3425"/>
    <property type="match status" value="1"/>
</dbReference>
<name>A0A1L7XWG4_9HELO</name>
<proteinExistence type="predicted"/>
<dbReference type="PANTHER" id="PTHR38116">
    <property type="entry name" value="CHROMOSOME 7, WHOLE GENOME SHOTGUN SEQUENCE"/>
    <property type="match status" value="1"/>
</dbReference>
<sequence>MDSRHAGSELQLARMPQLAEAVAKEDDWTGLTDAAARRKRQNRLNVRAFRRRKALQSQASSESTPTPSTPETQLACWIEDRQTISLIPASRTRSNSRTPLIPYLTTSPNTTFPTIIFPLSSDHLITLIQFNVLRATLTNLRLLSLLQTIPCECSLALSIEPSSPPPTSIPPTLQPTLIQSSTPHDPWIDIIPSPQWRDNLILAQGMYDQDDLCCDMAGGLWEGFPNGDANCSERGIVAWSTPWDVGGWEVSRGFWMKWGALCLRGCGDVLQATNGWRRKRGERELRWEDLGLGGEA</sequence>
<organism evidence="2 3">
    <name type="scientific">Phialocephala subalpina</name>
    <dbReference type="NCBI Taxonomy" id="576137"/>
    <lineage>
        <taxon>Eukaryota</taxon>
        <taxon>Fungi</taxon>
        <taxon>Dikarya</taxon>
        <taxon>Ascomycota</taxon>
        <taxon>Pezizomycotina</taxon>
        <taxon>Leotiomycetes</taxon>
        <taxon>Helotiales</taxon>
        <taxon>Mollisiaceae</taxon>
        <taxon>Phialocephala</taxon>
        <taxon>Phialocephala fortinii species complex</taxon>
    </lineage>
</organism>
<evidence type="ECO:0000313" key="2">
    <source>
        <dbReference type="EMBL" id="CZR69329.1"/>
    </source>
</evidence>
<dbReference type="AlphaFoldDB" id="A0A1L7XWG4"/>
<feature type="compositionally biased region" description="Low complexity" evidence="1">
    <location>
        <begin position="60"/>
        <end position="72"/>
    </location>
</feature>
<evidence type="ECO:0000313" key="3">
    <source>
        <dbReference type="Proteomes" id="UP000184330"/>
    </source>
</evidence>
<dbReference type="InterPro" id="IPR021833">
    <property type="entry name" value="DUF3425"/>
</dbReference>
<protein>
    <recommendedName>
        <fullName evidence="4">BZIP domain-containing protein</fullName>
    </recommendedName>
</protein>
<keyword evidence="3" id="KW-1185">Reference proteome</keyword>
<accession>A0A1L7XWG4</accession>
<feature type="region of interest" description="Disordered" evidence="1">
    <location>
        <begin position="52"/>
        <end position="73"/>
    </location>
</feature>
<gene>
    <name evidence="2" type="ORF">PAC_19229</name>
</gene>